<dbReference type="Proteomes" id="UP000286063">
    <property type="component" value="Unassembled WGS sequence"/>
</dbReference>
<organism evidence="1 2">
    <name type="scientific">Butyricimonas virosa</name>
    <dbReference type="NCBI Taxonomy" id="544645"/>
    <lineage>
        <taxon>Bacteria</taxon>
        <taxon>Pseudomonadati</taxon>
        <taxon>Bacteroidota</taxon>
        <taxon>Bacteroidia</taxon>
        <taxon>Bacteroidales</taxon>
        <taxon>Odoribacteraceae</taxon>
        <taxon>Butyricimonas</taxon>
    </lineage>
</organism>
<accession>A0A413IMR0</accession>
<proteinExistence type="predicted"/>
<evidence type="ECO:0000313" key="2">
    <source>
        <dbReference type="Proteomes" id="UP000286063"/>
    </source>
</evidence>
<sequence>MNKIQRFISLIPICKDKGFESEFHRIMELIKLKSIEINPSNSSWEEIAAWKMPHLQMEFIKEKLEREGLVEMS</sequence>
<comment type="caution">
    <text evidence="1">The sequence shown here is derived from an EMBL/GenBank/DDBJ whole genome shotgun (WGS) entry which is preliminary data.</text>
</comment>
<gene>
    <name evidence="1" type="ORF">DXA50_10380</name>
</gene>
<evidence type="ECO:0000313" key="1">
    <source>
        <dbReference type="EMBL" id="RGY17295.1"/>
    </source>
</evidence>
<dbReference type="EMBL" id="QSCR01000016">
    <property type="protein sequence ID" value="RGY17295.1"/>
    <property type="molecule type" value="Genomic_DNA"/>
</dbReference>
<protein>
    <submittedName>
        <fullName evidence="1">Uncharacterized protein</fullName>
    </submittedName>
</protein>
<dbReference type="AlphaFoldDB" id="A0A413IMR0"/>
<name>A0A413IMR0_9BACT</name>
<dbReference type="RefSeq" id="WP_117775078.1">
    <property type="nucleotide sequence ID" value="NZ_CAUGOG010000015.1"/>
</dbReference>
<reference evidence="1 2" key="1">
    <citation type="submission" date="2018-08" db="EMBL/GenBank/DDBJ databases">
        <title>A genome reference for cultivated species of the human gut microbiota.</title>
        <authorList>
            <person name="Zou Y."/>
            <person name="Xue W."/>
            <person name="Luo G."/>
        </authorList>
    </citation>
    <scope>NUCLEOTIDE SEQUENCE [LARGE SCALE GENOMIC DNA]</scope>
    <source>
        <strain evidence="1 2">OF02-7</strain>
    </source>
</reference>